<dbReference type="Proteomes" id="UP000236151">
    <property type="component" value="Unassembled WGS sequence"/>
</dbReference>
<accession>A0A2K2F736</accession>
<reference evidence="2" key="1">
    <citation type="submission" date="2017-06" db="EMBL/GenBank/DDBJ databases">
        <title>Investigating the central metabolism of Clostridium thermosuccinogenes.</title>
        <authorList>
            <person name="Koendjbiharie J.G."/>
            <person name="Van Kranenburg R."/>
            <person name="Vriesendorp B."/>
        </authorList>
    </citation>
    <scope>NUCLEOTIDE SEQUENCE [LARGE SCALE GENOMIC DNA]</scope>
    <source>
        <strain evidence="2">DSM 5806</strain>
    </source>
</reference>
<organism evidence="1 2">
    <name type="scientific">Clostridium thermosuccinogenes</name>
    <dbReference type="NCBI Taxonomy" id="84032"/>
    <lineage>
        <taxon>Bacteria</taxon>
        <taxon>Bacillati</taxon>
        <taxon>Bacillota</taxon>
        <taxon>Clostridia</taxon>
        <taxon>Eubacteriales</taxon>
        <taxon>Clostridiaceae</taxon>
        <taxon>Clostridium</taxon>
    </lineage>
</organism>
<protein>
    <submittedName>
        <fullName evidence="1">Uncharacterized protein</fullName>
    </submittedName>
</protein>
<dbReference type="KEGG" id="cthd:CDO33_14380"/>
<comment type="caution">
    <text evidence="1">The sequence shown here is derived from an EMBL/GenBank/DDBJ whole genome shotgun (WGS) entry which is preliminary data.</text>
</comment>
<sequence length="179" mass="20696">MYESTDFNFMLIWDDKLAENKITKAEIPIDINYTLKNKVRLSSLTPRGFIIDKSNKIVFTSDANLEILADKIWELQGRPDYRYKAFNQIVNDFSKRDSNIQSSNKSTIIMFSADRCESCSNDKKKIIQTPKLNNTFDIIFIEGSNTTDGSLYNEKSFNFYSGSSTHDYSNNECICSRLR</sequence>
<evidence type="ECO:0000313" key="1">
    <source>
        <dbReference type="EMBL" id="PNT94597.1"/>
    </source>
</evidence>
<keyword evidence="2" id="KW-1185">Reference proteome</keyword>
<gene>
    <name evidence="1" type="ORF">CDQ84_18675</name>
</gene>
<name>A0A2K2F736_9CLOT</name>
<proteinExistence type="predicted"/>
<dbReference type="AlphaFoldDB" id="A0A2K2F736"/>
<dbReference type="RefSeq" id="WP_103083236.1">
    <property type="nucleotide sequence ID" value="NZ_NIOI01000001.1"/>
</dbReference>
<evidence type="ECO:0000313" key="2">
    <source>
        <dbReference type="Proteomes" id="UP000236151"/>
    </source>
</evidence>
<dbReference type="EMBL" id="NIOJ01000100">
    <property type="protein sequence ID" value="PNT94597.1"/>
    <property type="molecule type" value="Genomic_DNA"/>
</dbReference>